<keyword evidence="10" id="KW-1185">Reference proteome</keyword>
<protein>
    <submittedName>
        <fullName evidence="9">MFS transporter</fullName>
    </submittedName>
</protein>
<evidence type="ECO:0000256" key="7">
    <source>
        <dbReference type="SAM" id="Phobius"/>
    </source>
</evidence>
<evidence type="ECO:0000313" key="9">
    <source>
        <dbReference type="EMBL" id="PXX95701.1"/>
    </source>
</evidence>
<keyword evidence="2" id="KW-0813">Transport</keyword>
<dbReference type="PANTHER" id="PTHR23517">
    <property type="entry name" value="RESISTANCE PROTEIN MDTM, PUTATIVE-RELATED-RELATED"/>
    <property type="match status" value="1"/>
</dbReference>
<dbReference type="InterPro" id="IPR018456">
    <property type="entry name" value="PTR2_symporter_CS"/>
</dbReference>
<evidence type="ECO:0000259" key="8">
    <source>
        <dbReference type="PROSITE" id="PS50850"/>
    </source>
</evidence>
<dbReference type="PROSITE" id="PS01023">
    <property type="entry name" value="PTR2_2"/>
    <property type="match status" value="1"/>
</dbReference>
<dbReference type="InterPro" id="IPR011701">
    <property type="entry name" value="MFS"/>
</dbReference>
<feature type="transmembrane region" description="Helical" evidence="7">
    <location>
        <begin position="57"/>
        <end position="77"/>
    </location>
</feature>
<reference evidence="9 10" key="1">
    <citation type="submission" date="2018-05" db="EMBL/GenBank/DDBJ databases">
        <title>Marinifilum breve JC075T sp. nov., a marine bacterium isolated from Yongle Blue Hole in the South China Sea.</title>
        <authorList>
            <person name="Fu T."/>
        </authorList>
    </citation>
    <scope>NUCLEOTIDE SEQUENCE [LARGE SCALE GENOMIC DNA]</scope>
    <source>
        <strain evidence="9 10">JC075</strain>
    </source>
</reference>
<gene>
    <name evidence="9" type="ORF">DF185_21650</name>
</gene>
<dbReference type="EMBL" id="QFLI01000014">
    <property type="protein sequence ID" value="PXX95701.1"/>
    <property type="molecule type" value="Genomic_DNA"/>
</dbReference>
<dbReference type="RefSeq" id="WP_110363611.1">
    <property type="nucleotide sequence ID" value="NZ_QFLI01000014.1"/>
</dbReference>
<feature type="transmembrane region" description="Helical" evidence="7">
    <location>
        <begin position="223"/>
        <end position="248"/>
    </location>
</feature>
<feature type="transmembrane region" description="Helical" evidence="7">
    <location>
        <begin position="26"/>
        <end position="50"/>
    </location>
</feature>
<dbReference type="InterPro" id="IPR050171">
    <property type="entry name" value="MFS_Transporters"/>
</dbReference>
<keyword evidence="5 7" id="KW-1133">Transmembrane helix</keyword>
<evidence type="ECO:0000256" key="2">
    <source>
        <dbReference type="ARBA" id="ARBA00022448"/>
    </source>
</evidence>
<dbReference type="Pfam" id="PF07690">
    <property type="entry name" value="MFS_1"/>
    <property type="match status" value="1"/>
</dbReference>
<dbReference type="InterPro" id="IPR020846">
    <property type="entry name" value="MFS_dom"/>
</dbReference>
<proteinExistence type="predicted"/>
<feature type="transmembrane region" description="Helical" evidence="7">
    <location>
        <begin position="365"/>
        <end position="386"/>
    </location>
</feature>
<keyword evidence="6 7" id="KW-0472">Membrane</keyword>
<feature type="transmembrane region" description="Helical" evidence="7">
    <location>
        <begin position="452"/>
        <end position="470"/>
    </location>
</feature>
<keyword evidence="3" id="KW-1003">Cell membrane</keyword>
<feature type="transmembrane region" description="Helical" evidence="7">
    <location>
        <begin position="144"/>
        <end position="165"/>
    </location>
</feature>
<dbReference type="GO" id="GO:0005886">
    <property type="term" value="C:plasma membrane"/>
    <property type="evidence" value="ECO:0007669"/>
    <property type="project" value="UniProtKB-SubCell"/>
</dbReference>
<dbReference type="OrthoDB" id="6247348at2"/>
<keyword evidence="4 7" id="KW-0812">Transmembrane</keyword>
<organism evidence="9 10">
    <name type="scientific">Marinifilum breve</name>
    <dbReference type="NCBI Taxonomy" id="2184082"/>
    <lineage>
        <taxon>Bacteria</taxon>
        <taxon>Pseudomonadati</taxon>
        <taxon>Bacteroidota</taxon>
        <taxon>Bacteroidia</taxon>
        <taxon>Marinilabiliales</taxon>
        <taxon>Marinifilaceae</taxon>
    </lineage>
</organism>
<dbReference type="InterPro" id="IPR036259">
    <property type="entry name" value="MFS_trans_sf"/>
</dbReference>
<evidence type="ECO:0000256" key="4">
    <source>
        <dbReference type="ARBA" id="ARBA00022692"/>
    </source>
</evidence>
<feature type="domain" description="Major facilitator superfamily (MFS) profile" evidence="8">
    <location>
        <begin position="1"/>
        <end position="478"/>
    </location>
</feature>
<feature type="transmembrane region" description="Helical" evidence="7">
    <location>
        <begin position="97"/>
        <end position="123"/>
    </location>
</feature>
<dbReference type="Gene3D" id="1.20.1250.20">
    <property type="entry name" value="MFS general substrate transporter like domains"/>
    <property type="match status" value="2"/>
</dbReference>
<name>A0A2V3ZS35_9BACT</name>
<comment type="subcellular location">
    <subcellularLocation>
        <location evidence="1">Cell membrane</location>
        <topology evidence="1">Multi-pass membrane protein</topology>
    </subcellularLocation>
</comment>
<dbReference type="AlphaFoldDB" id="A0A2V3ZS35"/>
<evidence type="ECO:0000256" key="3">
    <source>
        <dbReference type="ARBA" id="ARBA00022475"/>
    </source>
</evidence>
<sequence>MSITKVFKKFPRTFWVANTIELFERWAWYGFFMLFANYLTGSTDIGALGLSQAQKGIIMGVGTGILYFLPVITGAIADKYGYKRVLGISFVVYSTAFIALPLFNTFAGVFAMYLYLALGAALFKPIISATVAKTTDEETSSIGFGIFYMMVNIGAFIGPLVTLAYKDSGYTTVFYISAGVILINFILILFYKEPEREIKQESLGEAIGNVFKNIGTALSDFKFVIFLLLVAAFWSMYYQLFFTLPVFITQWVDTSSVYNFFEGFMPAVTETYGKGGQMDSEFIVNFDAMFIIIFQIIISSIVMKLKPLKAMMGGILVCTIGMALTLYTQNVLFVITAIFIFSIGEMASSPKITEYIGRIAPKDKVGLYMGCSFLPVFAGSTLGGVISGNVYGSMSDKVNLLVKEVEKRGLDIPAISKDFSATEYFNRAGELMGMNQNELTQFLWNTYNPDNIWYVILAIGLFAVVALYFYDKLLLNKKS</sequence>
<feature type="transmembrane region" description="Helical" evidence="7">
    <location>
        <begin position="282"/>
        <end position="303"/>
    </location>
</feature>
<dbReference type="SUPFAM" id="SSF103473">
    <property type="entry name" value="MFS general substrate transporter"/>
    <property type="match status" value="1"/>
</dbReference>
<dbReference type="Proteomes" id="UP000248079">
    <property type="component" value="Unassembled WGS sequence"/>
</dbReference>
<dbReference type="PROSITE" id="PS50850">
    <property type="entry name" value="MFS"/>
    <property type="match status" value="1"/>
</dbReference>
<evidence type="ECO:0000256" key="6">
    <source>
        <dbReference type="ARBA" id="ARBA00023136"/>
    </source>
</evidence>
<dbReference type="PANTHER" id="PTHR23517:SF2">
    <property type="entry name" value="MULTIDRUG RESISTANCE PROTEIN MDTH"/>
    <property type="match status" value="1"/>
</dbReference>
<comment type="caution">
    <text evidence="9">The sequence shown here is derived from an EMBL/GenBank/DDBJ whole genome shotgun (WGS) entry which is preliminary data.</text>
</comment>
<accession>A0A2V3ZS35</accession>
<feature type="transmembrane region" description="Helical" evidence="7">
    <location>
        <begin position="171"/>
        <end position="191"/>
    </location>
</feature>
<evidence type="ECO:0000256" key="5">
    <source>
        <dbReference type="ARBA" id="ARBA00022989"/>
    </source>
</evidence>
<feature type="transmembrane region" description="Helical" evidence="7">
    <location>
        <begin position="333"/>
        <end position="353"/>
    </location>
</feature>
<evidence type="ECO:0000256" key="1">
    <source>
        <dbReference type="ARBA" id="ARBA00004651"/>
    </source>
</evidence>
<evidence type="ECO:0000313" key="10">
    <source>
        <dbReference type="Proteomes" id="UP000248079"/>
    </source>
</evidence>
<dbReference type="GO" id="GO:0022857">
    <property type="term" value="F:transmembrane transporter activity"/>
    <property type="evidence" value="ECO:0007669"/>
    <property type="project" value="InterPro"/>
</dbReference>
<dbReference type="GO" id="GO:0006857">
    <property type="term" value="P:oligopeptide transport"/>
    <property type="evidence" value="ECO:0007669"/>
    <property type="project" value="InterPro"/>
</dbReference>